<gene>
    <name evidence="3" type="ORF">E5676_scaffold109G00090</name>
    <name evidence="2" type="ORF">E6C27_scaffold83G00020</name>
</gene>
<sequence length="84" mass="9615">MMSKLILHRLFVILAASKYCFTPRLHLVQDLDSVLKGNTYLLSQKWIGVNSVMHPMSLGIHSVLSLEWEADWTSDDEMPSPMQI</sequence>
<evidence type="ECO:0000313" key="4">
    <source>
        <dbReference type="Proteomes" id="UP000321393"/>
    </source>
</evidence>
<dbReference type="Proteomes" id="UP000321947">
    <property type="component" value="Unassembled WGS sequence"/>
</dbReference>
<feature type="chain" id="PRO_5042722983" evidence="1">
    <location>
        <begin position="18"/>
        <end position="84"/>
    </location>
</feature>
<reference evidence="4 5" key="1">
    <citation type="submission" date="2019-08" db="EMBL/GenBank/DDBJ databases">
        <title>Draft genome sequences of two oriental melons (Cucumis melo L. var makuwa).</title>
        <authorList>
            <person name="Kwon S.-Y."/>
        </authorList>
    </citation>
    <scope>NUCLEOTIDE SEQUENCE [LARGE SCALE GENOMIC DNA]</scope>
    <source>
        <strain evidence="5">cv. Chang Bougi</strain>
        <strain evidence="4">cv. SW 3</strain>
        <tissue evidence="3">Leaf</tissue>
    </source>
</reference>
<accession>A0A5D3BQ08</accession>
<dbReference type="EMBL" id="SSTE01013280">
    <property type="protein sequence ID" value="KAA0047142.1"/>
    <property type="molecule type" value="Genomic_DNA"/>
</dbReference>
<keyword evidence="1" id="KW-0732">Signal</keyword>
<dbReference type="EMBL" id="SSTD01016302">
    <property type="protein sequence ID" value="TYK01140.1"/>
    <property type="molecule type" value="Genomic_DNA"/>
</dbReference>
<proteinExistence type="predicted"/>
<evidence type="ECO:0000313" key="2">
    <source>
        <dbReference type="EMBL" id="KAA0047142.1"/>
    </source>
</evidence>
<feature type="signal peptide" evidence="1">
    <location>
        <begin position="1"/>
        <end position="17"/>
    </location>
</feature>
<evidence type="ECO:0000313" key="3">
    <source>
        <dbReference type="EMBL" id="TYK01140.1"/>
    </source>
</evidence>
<protein>
    <submittedName>
        <fullName evidence="3">Uncharacterized protein</fullName>
    </submittedName>
</protein>
<name>A0A5D3BQ08_CUCMM</name>
<comment type="caution">
    <text evidence="3">The sequence shown here is derived from an EMBL/GenBank/DDBJ whole genome shotgun (WGS) entry which is preliminary data.</text>
</comment>
<evidence type="ECO:0000256" key="1">
    <source>
        <dbReference type="SAM" id="SignalP"/>
    </source>
</evidence>
<dbReference type="AlphaFoldDB" id="A0A5D3BQ08"/>
<organism evidence="3 5">
    <name type="scientific">Cucumis melo var. makuwa</name>
    <name type="common">Oriental melon</name>
    <dbReference type="NCBI Taxonomy" id="1194695"/>
    <lineage>
        <taxon>Eukaryota</taxon>
        <taxon>Viridiplantae</taxon>
        <taxon>Streptophyta</taxon>
        <taxon>Embryophyta</taxon>
        <taxon>Tracheophyta</taxon>
        <taxon>Spermatophyta</taxon>
        <taxon>Magnoliopsida</taxon>
        <taxon>eudicotyledons</taxon>
        <taxon>Gunneridae</taxon>
        <taxon>Pentapetalae</taxon>
        <taxon>rosids</taxon>
        <taxon>fabids</taxon>
        <taxon>Cucurbitales</taxon>
        <taxon>Cucurbitaceae</taxon>
        <taxon>Benincaseae</taxon>
        <taxon>Cucumis</taxon>
    </lineage>
</organism>
<dbReference type="Proteomes" id="UP000321393">
    <property type="component" value="Unassembled WGS sequence"/>
</dbReference>
<evidence type="ECO:0000313" key="5">
    <source>
        <dbReference type="Proteomes" id="UP000321947"/>
    </source>
</evidence>